<dbReference type="EMBL" id="BDSP01000095">
    <property type="protein sequence ID" value="GAX15712.1"/>
    <property type="molecule type" value="Genomic_DNA"/>
</dbReference>
<sequence length="629" mass="71099">MTSKMRKRLILALFSLILTASADDECGLYLAISSTATAEENTWGVYAGRDIPARSAIGFPEIGINMPHLKANTYFAEDGDEESEEYLGQIVDFLESNIWVPGPAGALFELVKGRSTSAIPGAGALAAFNTKLTNVEWNATAAYMKPYWGEEMEKTHSNRGAISPFYHVMVQSKVDIPAGSELFMDYGENWANDEEEADLHGEDWDELDQTIDDMIQFFDKHKEKLDADAKLQVYNFLLKDVMNAAVGVDKAHRITSILPSQPDDLNQVKEAGGALKYSEPDVYRKIEWLKQYGRCMDNIRPGPSTIPNAGRGAFANRNIPQGGLVAPVPLVHIPDSIILDMHDLTLSEDGDYMRESDNVVHRQLLLNYVYGHPESSMVFYPTGSIVSFINHADEPNAKLVWSDHPSNSKVWFETEPEDLISEEHQHIGLLMEVVAVRDIKEGEEIFIDYGKEWKEAWEEHNKKFDRLVKDGKIPSTWPVRAVDMNNKYQSVGYRTKEELAKDPYPENVRLAAFIVLKGGKQSGAMEENVYEWGFEEEEGSFHHDQLRTVEIVQRRSVEESKSAAPYLYLVKSISNKKREVFIDNVPHEAIVFVDAPGTSDQFFNDSFRHYIGIPDEIFPQGWRNAVKED</sequence>
<evidence type="ECO:0000313" key="3">
    <source>
        <dbReference type="EMBL" id="GAX15712.1"/>
    </source>
</evidence>
<feature type="signal peptide" evidence="1">
    <location>
        <begin position="1"/>
        <end position="22"/>
    </location>
</feature>
<feature type="chain" id="PRO_5012645035" description="SET domain-containing protein" evidence="1">
    <location>
        <begin position="23"/>
        <end position="629"/>
    </location>
</feature>
<evidence type="ECO:0000256" key="1">
    <source>
        <dbReference type="SAM" id="SignalP"/>
    </source>
</evidence>
<dbReference type="Pfam" id="PF00856">
    <property type="entry name" value="SET"/>
    <property type="match status" value="1"/>
</dbReference>
<dbReference type="SUPFAM" id="SSF82199">
    <property type="entry name" value="SET domain"/>
    <property type="match status" value="1"/>
</dbReference>
<reference evidence="3 4" key="1">
    <citation type="journal article" date="2015" name="Plant Cell">
        <title>Oil accumulation by the oleaginous diatom Fistulifera solaris as revealed by the genome and transcriptome.</title>
        <authorList>
            <person name="Tanaka T."/>
            <person name="Maeda Y."/>
            <person name="Veluchamy A."/>
            <person name="Tanaka M."/>
            <person name="Abida H."/>
            <person name="Marechal E."/>
            <person name="Bowler C."/>
            <person name="Muto M."/>
            <person name="Sunaga Y."/>
            <person name="Tanaka M."/>
            <person name="Yoshino T."/>
            <person name="Taniguchi T."/>
            <person name="Fukuda Y."/>
            <person name="Nemoto M."/>
            <person name="Matsumoto M."/>
            <person name="Wong P.S."/>
            <person name="Aburatani S."/>
            <person name="Fujibuchi W."/>
        </authorList>
    </citation>
    <scope>NUCLEOTIDE SEQUENCE [LARGE SCALE GENOMIC DNA]</scope>
    <source>
        <strain evidence="3 4">JPCC DA0580</strain>
    </source>
</reference>
<dbReference type="InterPro" id="IPR001214">
    <property type="entry name" value="SET_dom"/>
</dbReference>
<keyword evidence="1" id="KW-0732">Signal</keyword>
<protein>
    <recommendedName>
        <fullName evidence="2">SET domain-containing protein</fullName>
    </recommendedName>
</protein>
<dbReference type="AlphaFoldDB" id="A0A1Z5JPE9"/>
<comment type="caution">
    <text evidence="3">The sequence shown here is derived from an EMBL/GenBank/DDBJ whole genome shotgun (WGS) entry which is preliminary data.</text>
</comment>
<organism evidence="3 4">
    <name type="scientific">Fistulifera solaris</name>
    <name type="common">Oleaginous diatom</name>
    <dbReference type="NCBI Taxonomy" id="1519565"/>
    <lineage>
        <taxon>Eukaryota</taxon>
        <taxon>Sar</taxon>
        <taxon>Stramenopiles</taxon>
        <taxon>Ochrophyta</taxon>
        <taxon>Bacillariophyta</taxon>
        <taxon>Bacillariophyceae</taxon>
        <taxon>Bacillariophycidae</taxon>
        <taxon>Naviculales</taxon>
        <taxon>Naviculaceae</taxon>
        <taxon>Fistulifera</taxon>
    </lineage>
</organism>
<accession>A0A1Z5JPE9</accession>
<keyword evidence="4" id="KW-1185">Reference proteome</keyword>
<dbReference type="InterPro" id="IPR046341">
    <property type="entry name" value="SET_dom_sf"/>
</dbReference>
<feature type="domain" description="SET" evidence="2">
    <location>
        <begin position="297"/>
        <end position="450"/>
    </location>
</feature>
<dbReference type="OrthoDB" id="5560686at2759"/>
<evidence type="ECO:0000313" key="4">
    <source>
        <dbReference type="Proteomes" id="UP000198406"/>
    </source>
</evidence>
<proteinExistence type="predicted"/>
<evidence type="ECO:0000259" key="2">
    <source>
        <dbReference type="PROSITE" id="PS50280"/>
    </source>
</evidence>
<dbReference type="InParanoid" id="A0A1Z5JPE9"/>
<dbReference type="Gene3D" id="2.170.270.10">
    <property type="entry name" value="SET domain"/>
    <property type="match status" value="1"/>
</dbReference>
<dbReference type="PROSITE" id="PS50280">
    <property type="entry name" value="SET"/>
    <property type="match status" value="1"/>
</dbReference>
<name>A0A1Z5JPE9_FISSO</name>
<dbReference type="SMART" id="SM00317">
    <property type="entry name" value="SET"/>
    <property type="match status" value="1"/>
</dbReference>
<dbReference type="Proteomes" id="UP000198406">
    <property type="component" value="Unassembled WGS sequence"/>
</dbReference>
<gene>
    <name evidence="3" type="ORF">FisN_3Hh186</name>
</gene>